<dbReference type="Pfam" id="PF07973">
    <property type="entry name" value="tRNA_SAD"/>
    <property type="match status" value="1"/>
</dbReference>
<dbReference type="KEGG" id="ocn:CUC15_02330"/>
<dbReference type="GO" id="GO:0005524">
    <property type="term" value="F:ATP binding"/>
    <property type="evidence" value="ECO:0007669"/>
    <property type="project" value="InterPro"/>
</dbReference>
<dbReference type="PROSITE" id="PS50860">
    <property type="entry name" value="AA_TRNA_LIGASE_II_ALA"/>
    <property type="match status" value="1"/>
</dbReference>
<dbReference type="GO" id="GO:0003676">
    <property type="term" value="F:nucleic acid binding"/>
    <property type="evidence" value="ECO:0007669"/>
    <property type="project" value="InterPro"/>
</dbReference>
<dbReference type="Gene3D" id="2.40.30.130">
    <property type="match status" value="1"/>
</dbReference>
<dbReference type="SUPFAM" id="SSF50447">
    <property type="entry name" value="Translation proteins"/>
    <property type="match status" value="1"/>
</dbReference>
<dbReference type="InterPro" id="IPR018165">
    <property type="entry name" value="Ala-tRNA-synth_IIc_core"/>
</dbReference>
<sequence length="388" mass="43800">MTRKLYYESAYEKVWKATINDSIERDGKYFVILEETAFYPHGGGQPCDLGTIGGILVLDVFLEDGEVVHQVERLPETVRVTCELDWARRFDHMQHHSGQHLLSSVFRDLLQAQTVSFHLGTEDVTIDIGLSEFTNGQLKIVEQVVNKHIYLNLEISSYFVSNEQLMSIPVVKMPKVTENIRIVEIKGVEYNACGGTHVARTGQIGIIKLLKAEKLKNATRIHFKCGNRALADFHESLEILNTLSEKFNTGRKDILDRFDKWEQGYKQVQTELASIKEENEAYLAKELISSMEGKFLSHVFPDKSLKDMQRLAAKIVAEQAIIVLFASIAENKVLLYHSGSENLSCGNFFKEHLPAFNGEGGGNDQSAQAGFTSGEDAVRFYEFIRNEA</sequence>
<dbReference type="OrthoDB" id="9812949at2"/>
<protein>
    <submittedName>
        <fullName evidence="7">Hydrolase</fullName>
    </submittedName>
</protein>
<name>A0A345PD04_9BACI</name>
<dbReference type="SUPFAM" id="SSF55186">
    <property type="entry name" value="ThrRS/AlaRS common domain"/>
    <property type="match status" value="1"/>
</dbReference>
<dbReference type="PANTHER" id="PTHR43462:SF1">
    <property type="entry name" value="ALANYL-TRNA EDITING PROTEIN AARSD1"/>
    <property type="match status" value="1"/>
</dbReference>
<keyword evidence="8" id="KW-1185">Reference proteome</keyword>
<keyword evidence="7" id="KW-0378">Hydrolase</keyword>
<dbReference type="GO" id="GO:0046872">
    <property type="term" value="F:metal ion binding"/>
    <property type="evidence" value="ECO:0007669"/>
    <property type="project" value="UniProtKB-KW"/>
</dbReference>
<dbReference type="AlphaFoldDB" id="A0A345PD04"/>
<dbReference type="RefSeq" id="WP_114915178.1">
    <property type="nucleotide sequence ID" value="NZ_CP024848.1"/>
</dbReference>
<evidence type="ECO:0000313" key="8">
    <source>
        <dbReference type="Proteomes" id="UP000253908"/>
    </source>
</evidence>
<keyword evidence="4" id="KW-0862">Zinc</keyword>
<dbReference type="InterPro" id="IPR051335">
    <property type="entry name" value="Alanyl-tRNA_Editing_Enzymes"/>
</dbReference>
<feature type="domain" description="Alanyl-transfer RNA synthetases family profile" evidence="6">
    <location>
        <begin position="1"/>
        <end position="220"/>
    </location>
</feature>
<dbReference type="GO" id="GO:0006419">
    <property type="term" value="P:alanyl-tRNA aminoacylation"/>
    <property type="evidence" value="ECO:0007669"/>
    <property type="project" value="InterPro"/>
</dbReference>
<dbReference type="Gene3D" id="3.30.980.10">
    <property type="entry name" value="Threonyl-trna Synthetase, Chain A, domain 2"/>
    <property type="match status" value="1"/>
</dbReference>
<evidence type="ECO:0000256" key="1">
    <source>
        <dbReference type="ARBA" id="ARBA00001947"/>
    </source>
</evidence>
<evidence type="ECO:0000259" key="6">
    <source>
        <dbReference type="PROSITE" id="PS50860"/>
    </source>
</evidence>
<gene>
    <name evidence="7" type="ORF">CUC15_02330</name>
</gene>
<evidence type="ECO:0000256" key="4">
    <source>
        <dbReference type="ARBA" id="ARBA00022833"/>
    </source>
</evidence>
<proteinExistence type="predicted"/>
<organism evidence="7 8">
    <name type="scientific">Oceanobacillus zhaokaii</name>
    <dbReference type="NCBI Taxonomy" id="2052660"/>
    <lineage>
        <taxon>Bacteria</taxon>
        <taxon>Bacillati</taxon>
        <taxon>Bacillota</taxon>
        <taxon>Bacilli</taxon>
        <taxon>Bacillales</taxon>
        <taxon>Bacillaceae</taxon>
        <taxon>Oceanobacillus</taxon>
    </lineage>
</organism>
<dbReference type="EMBL" id="CP024848">
    <property type="protein sequence ID" value="AXI07884.1"/>
    <property type="molecule type" value="Genomic_DNA"/>
</dbReference>
<dbReference type="PANTHER" id="PTHR43462">
    <property type="entry name" value="ALANYL-TRNA EDITING PROTEIN"/>
    <property type="match status" value="1"/>
</dbReference>
<dbReference type="Proteomes" id="UP000253908">
    <property type="component" value="Chromosome"/>
</dbReference>
<dbReference type="Gene3D" id="3.10.310.40">
    <property type="match status" value="1"/>
</dbReference>
<evidence type="ECO:0000256" key="2">
    <source>
        <dbReference type="ARBA" id="ARBA00004496"/>
    </source>
</evidence>
<feature type="coiled-coil region" evidence="5">
    <location>
        <begin position="258"/>
        <end position="285"/>
    </location>
</feature>
<comment type="subcellular location">
    <subcellularLocation>
        <location evidence="2">Cytoplasm</location>
    </subcellularLocation>
</comment>
<keyword evidence="3" id="KW-0479">Metal-binding</keyword>
<dbReference type="GO" id="GO:0004813">
    <property type="term" value="F:alanine-tRNA ligase activity"/>
    <property type="evidence" value="ECO:0007669"/>
    <property type="project" value="InterPro"/>
</dbReference>
<evidence type="ECO:0000256" key="3">
    <source>
        <dbReference type="ARBA" id="ARBA00022723"/>
    </source>
</evidence>
<dbReference type="GO" id="GO:0005737">
    <property type="term" value="C:cytoplasm"/>
    <property type="evidence" value="ECO:0007669"/>
    <property type="project" value="UniProtKB-SubCell"/>
</dbReference>
<reference evidence="8" key="1">
    <citation type="submission" date="2017-11" db="EMBL/GenBank/DDBJ databases">
        <authorList>
            <person name="Zhu W."/>
        </authorList>
    </citation>
    <scope>NUCLEOTIDE SEQUENCE [LARGE SCALE GENOMIC DNA]</scope>
    <source>
        <strain evidence="8">160</strain>
    </source>
</reference>
<keyword evidence="5" id="KW-0175">Coiled coil</keyword>
<dbReference type="InterPro" id="IPR012947">
    <property type="entry name" value="tRNA_SAD"/>
</dbReference>
<evidence type="ECO:0000313" key="7">
    <source>
        <dbReference type="EMBL" id="AXI07884.1"/>
    </source>
</evidence>
<dbReference type="InterPro" id="IPR009000">
    <property type="entry name" value="Transl_B-barrel_sf"/>
</dbReference>
<dbReference type="InterPro" id="IPR018163">
    <property type="entry name" value="Thr/Ala-tRNA-synth_IIc_edit"/>
</dbReference>
<evidence type="ECO:0000256" key="5">
    <source>
        <dbReference type="SAM" id="Coils"/>
    </source>
</evidence>
<comment type="cofactor">
    <cofactor evidence="1">
        <name>Zn(2+)</name>
        <dbReference type="ChEBI" id="CHEBI:29105"/>
    </cofactor>
</comment>
<accession>A0A345PD04</accession>
<dbReference type="GO" id="GO:0002161">
    <property type="term" value="F:aminoacyl-tRNA deacylase activity"/>
    <property type="evidence" value="ECO:0007669"/>
    <property type="project" value="UniProtKB-ARBA"/>
</dbReference>
<dbReference type="SMART" id="SM00863">
    <property type="entry name" value="tRNA_SAD"/>
    <property type="match status" value="1"/>
</dbReference>